<dbReference type="InterPro" id="IPR002999">
    <property type="entry name" value="Tudor"/>
</dbReference>
<reference evidence="4 5" key="1">
    <citation type="journal article" date="2015" name="Genome Biol. Evol.">
        <title>Comparative Genomics of a Bacterivorous Green Alga Reveals Evolutionary Causalities and Consequences of Phago-Mixotrophic Mode of Nutrition.</title>
        <authorList>
            <person name="Burns J.A."/>
            <person name="Paasch A."/>
            <person name="Narechania A."/>
            <person name="Kim E."/>
        </authorList>
    </citation>
    <scope>NUCLEOTIDE SEQUENCE [LARGE SCALE GENOMIC DNA]</scope>
    <source>
        <strain evidence="4 5">PLY_AMNH</strain>
    </source>
</reference>
<dbReference type="Gene3D" id="1.10.150.130">
    <property type="match status" value="1"/>
</dbReference>
<evidence type="ECO:0000313" key="4">
    <source>
        <dbReference type="EMBL" id="KAK3272259.1"/>
    </source>
</evidence>
<proteinExistence type="predicted"/>
<evidence type="ECO:0000259" key="3">
    <source>
        <dbReference type="SMART" id="SM00333"/>
    </source>
</evidence>
<evidence type="ECO:0000313" key="5">
    <source>
        <dbReference type="Proteomes" id="UP001190700"/>
    </source>
</evidence>
<accession>A0AAE0G638</accession>
<dbReference type="InterPro" id="IPR010998">
    <property type="entry name" value="Integrase_recombinase_N"/>
</dbReference>
<sequence length="595" mass="65764">MDRHPACAYLDAEWIGPSARFRVITVFEADDGRRGATVVCLKMSIFYVLEKVSFEALQSQKAEADDEPAGSVQPEAAGVQPTPADSDQDMMKKLLQQQQQIALMMEQLTHLKADKAKGDVAGSSTQTKGDKELARRQKLPYCPYREDNPYPTRPATLDTRMPQLFDLYGDKMFDSLNKKASSSLKYGQLVLGPAVQFSDDTLELLENQDKMPAKLAFMEEKLYNNSDGFTNEPIFNQWLQEFESSRQRAVMNTTAKQAARGGGGVTVADSDQGLSGSVEIAYDDDAATMGSATREDRLQGHRPAVRSFSGATLSPGAEAGRFQQALPGCVSGSARGQDLLTGAVLRAGEEAELGGEGEADEAVLRRPRMVETSSSSQQEERAEDLELHITHLELEAVFKTVQAFLRELRGKVVRLYCDNQAVAAMLAHSTSRNPDLASSASAAARQVPAVGARLEVYWPLDDDWYKGTVADVASTGQHHIQYDDGEEEWLQLSEELTRPERLEAEENNDVAPVDEWTSVLRERWRGELGVSRFTELAVQMQEQALKETTRGNYGPKAMKFKDFCEGEDQEWLPASEETVRLNLAMLLDRGGIQAT</sequence>
<organism evidence="4 5">
    <name type="scientific">Cymbomonas tetramitiformis</name>
    <dbReference type="NCBI Taxonomy" id="36881"/>
    <lineage>
        <taxon>Eukaryota</taxon>
        <taxon>Viridiplantae</taxon>
        <taxon>Chlorophyta</taxon>
        <taxon>Pyramimonadophyceae</taxon>
        <taxon>Pyramimonadales</taxon>
        <taxon>Pyramimonadaceae</taxon>
        <taxon>Cymbomonas</taxon>
    </lineage>
</organism>
<dbReference type="AlphaFoldDB" id="A0AAE0G638"/>
<evidence type="ECO:0000256" key="2">
    <source>
        <dbReference type="SAM" id="MobiDB-lite"/>
    </source>
</evidence>
<name>A0AAE0G638_9CHLO</name>
<keyword evidence="1" id="KW-0238">DNA-binding</keyword>
<feature type="domain" description="Tudor" evidence="3">
    <location>
        <begin position="446"/>
        <end position="503"/>
    </location>
</feature>
<keyword evidence="5" id="KW-1185">Reference proteome</keyword>
<dbReference type="SUPFAM" id="SSF63748">
    <property type="entry name" value="Tudor/PWWP/MBT"/>
    <property type="match status" value="1"/>
</dbReference>
<evidence type="ECO:0000256" key="1">
    <source>
        <dbReference type="ARBA" id="ARBA00023125"/>
    </source>
</evidence>
<dbReference type="Gene3D" id="2.30.30.140">
    <property type="match status" value="1"/>
</dbReference>
<feature type="region of interest" description="Disordered" evidence="2">
    <location>
        <begin position="60"/>
        <end position="88"/>
    </location>
</feature>
<feature type="region of interest" description="Disordered" evidence="2">
    <location>
        <begin position="351"/>
        <end position="382"/>
    </location>
</feature>
<protein>
    <recommendedName>
        <fullName evidence="3">Tudor domain-containing protein</fullName>
    </recommendedName>
</protein>
<comment type="caution">
    <text evidence="4">The sequence shown here is derived from an EMBL/GenBank/DDBJ whole genome shotgun (WGS) entry which is preliminary data.</text>
</comment>
<dbReference type="GO" id="GO:0003677">
    <property type="term" value="F:DNA binding"/>
    <property type="evidence" value="ECO:0007669"/>
    <property type="project" value="UniProtKB-KW"/>
</dbReference>
<dbReference type="SUPFAM" id="SSF47823">
    <property type="entry name" value="lambda integrase-like, N-terminal domain"/>
    <property type="match status" value="1"/>
</dbReference>
<feature type="compositionally biased region" description="Acidic residues" evidence="2">
    <location>
        <begin position="351"/>
        <end position="361"/>
    </location>
</feature>
<dbReference type="EMBL" id="LGRX02009071">
    <property type="protein sequence ID" value="KAK3272259.1"/>
    <property type="molecule type" value="Genomic_DNA"/>
</dbReference>
<gene>
    <name evidence="4" type="ORF">CYMTET_19437</name>
</gene>
<dbReference type="Proteomes" id="UP001190700">
    <property type="component" value="Unassembled WGS sequence"/>
</dbReference>
<dbReference type="CDD" id="cd20404">
    <property type="entry name" value="Tudor_Agenet_AtEML-like"/>
    <property type="match status" value="1"/>
</dbReference>
<dbReference type="SMART" id="SM00333">
    <property type="entry name" value="TUDOR"/>
    <property type="match status" value="1"/>
</dbReference>